<organism evidence="1 2">
    <name type="scientific">Sphingobacterium cellulitidis</name>
    <dbReference type="NCBI Taxonomy" id="1768011"/>
    <lineage>
        <taxon>Bacteria</taxon>
        <taxon>Pseudomonadati</taxon>
        <taxon>Bacteroidota</taxon>
        <taxon>Sphingobacteriia</taxon>
        <taxon>Sphingobacteriales</taxon>
        <taxon>Sphingobacteriaceae</taxon>
        <taxon>Sphingobacterium</taxon>
    </lineage>
</organism>
<reference evidence="1" key="1">
    <citation type="journal article" date="2014" name="Int. J. Syst. Evol. Microbiol.">
        <title>Complete genome sequence of Corynebacterium casei LMG S-19264T (=DSM 44701T), isolated from a smear-ripened cheese.</title>
        <authorList>
            <consortium name="US DOE Joint Genome Institute (JGI-PGF)"/>
            <person name="Walter F."/>
            <person name="Albersmeier A."/>
            <person name="Kalinowski J."/>
            <person name="Ruckert C."/>
        </authorList>
    </citation>
    <scope>NUCLEOTIDE SEQUENCE</scope>
    <source>
        <strain evidence="1">CGMCC 1.15966</strain>
    </source>
</reference>
<protein>
    <recommendedName>
        <fullName evidence="3">Lipocalin-like domain-containing protein</fullName>
    </recommendedName>
</protein>
<accession>A0A8H9G2R4</accession>
<name>A0A8H9G2R4_9SPHI</name>
<evidence type="ECO:0000313" key="2">
    <source>
        <dbReference type="Proteomes" id="UP000614460"/>
    </source>
</evidence>
<dbReference type="RefSeq" id="WP_182498248.1">
    <property type="nucleotide sequence ID" value="NZ_BMKM01000008.1"/>
</dbReference>
<dbReference type="AlphaFoldDB" id="A0A8H9G2R4"/>
<evidence type="ECO:0008006" key="3">
    <source>
        <dbReference type="Google" id="ProtNLM"/>
    </source>
</evidence>
<proteinExistence type="predicted"/>
<comment type="caution">
    <text evidence="1">The sequence shown here is derived from an EMBL/GenBank/DDBJ whole genome shotgun (WGS) entry which is preliminary data.</text>
</comment>
<keyword evidence="2" id="KW-1185">Reference proteome</keyword>
<sequence>MKNLKTIAMAVASALLLTTSGCKKNDFEYSFQPAKERELTGVYQLIKMCGETPELNGCTEGKEIEKINFTFKNKNELTITNTGVKEQYNYFMLHNEITVNGNNKYANKYVYRTSGDTLFMVTHNKNYVLNLTLLKKIKKD</sequence>
<reference evidence="1" key="2">
    <citation type="submission" date="2020-09" db="EMBL/GenBank/DDBJ databases">
        <authorList>
            <person name="Sun Q."/>
            <person name="Zhou Y."/>
        </authorList>
    </citation>
    <scope>NUCLEOTIDE SEQUENCE</scope>
    <source>
        <strain evidence="1">CGMCC 1.15966</strain>
    </source>
</reference>
<evidence type="ECO:0000313" key="1">
    <source>
        <dbReference type="EMBL" id="GGE28358.1"/>
    </source>
</evidence>
<dbReference type="Proteomes" id="UP000614460">
    <property type="component" value="Unassembled WGS sequence"/>
</dbReference>
<gene>
    <name evidence="1" type="ORF">GCM10011516_27550</name>
</gene>
<dbReference type="PROSITE" id="PS51257">
    <property type="entry name" value="PROKAR_LIPOPROTEIN"/>
    <property type="match status" value="1"/>
</dbReference>
<dbReference type="EMBL" id="BMKM01000008">
    <property type="protein sequence ID" value="GGE28358.1"/>
    <property type="molecule type" value="Genomic_DNA"/>
</dbReference>